<feature type="transmembrane region" description="Helical" evidence="1">
    <location>
        <begin position="20"/>
        <end position="38"/>
    </location>
</feature>
<evidence type="ECO:0000313" key="3">
    <source>
        <dbReference type="EMBL" id="PLT72184.1"/>
    </source>
</evidence>
<dbReference type="Proteomes" id="UP000235093">
    <property type="component" value="Unassembled WGS sequence"/>
</dbReference>
<evidence type="ECO:0000313" key="4">
    <source>
        <dbReference type="Proteomes" id="UP000234891"/>
    </source>
</evidence>
<dbReference type="EMBL" id="NIHT01000025">
    <property type="protein sequence ID" value="PLT72184.1"/>
    <property type="molecule type" value="Genomic_DNA"/>
</dbReference>
<organism evidence="3 5">
    <name type="scientific">Mediterraneibacter gnavus</name>
    <name type="common">Ruminococcus gnavus</name>
    <dbReference type="NCBI Taxonomy" id="33038"/>
    <lineage>
        <taxon>Bacteria</taxon>
        <taxon>Bacillati</taxon>
        <taxon>Bacillota</taxon>
        <taxon>Clostridia</taxon>
        <taxon>Lachnospirales</taxon>
        <taxon>Lachnospiraceae</taxon>
        <taxon>Mediterraneibacter</taxon>
    </lineage>
</organism>
<evidence type="ECO:0000313" key="5">
    <source>
        <dbReference type="Proteomes" id="UP000235093"/>
    </source>
</evidence>
<sequence>MILKATEHDMYRLLDYKEKCLIKAGICLGISGFFGLFLLFTHCLWESICVFLLFMSWGFYLVKEALEANGRIMQTKGCYMKLEEDCLVIRQPQKNEHYEVCRIFYREMEKIVEGSRKGIPEFYIVIRKMKEEEQDSFILLDKKEKETLIFQVRSFGYDKEEFQKFYLKLRWLVPGKVRIIGTKKQTVWKQKPKKHLLGPAFAGFLFYLLPKVAMCFLL</sequence>
<protein>
    <submittedName>
        <fullName evidence="3">Uncharacterized protein</fullName>
    </submittedName>
</protein>
<proteinExistence type="predicted"/>
<feature type="transmembrane region" description="Helical" evidence="1">
    <location>
        <begin position="196"/>
        <end position="217"/>
    </location>
</feature>
<accession>A0A2N5PAL6</accession>
<dbReference type="AlphaFoldDB" id="A0A2N5PAL6"/>
<keyword evidence="1" id="KW-0812">Transmembrane</keyword>
<dbReference type="EMBL" id="NIHS01000016">
    <property type="protein sequence ID" value="PLT72037.1"/>
    <property type="molecule type" value="Genomic_DNA"/>
</dbReference>
<dbReference type="RefSeq" id="WP_101870857.1">
    <property type="nucleotide sequence ID" value="NZ_NIHS01000016.1"/>
</dbReference>
<keyword evidence="1" id="KW-0472">Membrane</keyword>
<name>A0A2N5PAL6_MEDGN</name>
<dbReference type="Proteomes" id="UP000234891">
    <property type="component" value="Unassembled WGS sequence"/>
</dbReference>
<keyword evidence="1" id="KW-1133">Transmembrane helix</keyword>
<gene>
    <name evidence="3" type="ORF">CDL23_13600</name>
    <name evidence="2" type="ORF">CDL26_10135</name>
</gene>
<feature type="transmembrane region" description="Helical" evidence="1">
    <location>
        <begin position="44"/>
        <end position="62"/>
    </location>
</feature>
<comment type="caution">
    <text evidence="3">The sequence shown here is derived from an EMBL/GenBank/DDBJ whole genome shotgun (WGS) entry which is preliminary data.</text>
</comment>
<reference evidence="4 5" key="1">
    <citation type="journal article" date="2017" name="Genome Med.">
        <title>A novel Ruminococcus gnavus clade enriched in inflammatory bowel disease patients.</title>
        <authorList>
            <person name="Hall A.B."/>
            <person name="Yassour M."/>
            <person name="Sauk J."/>
            <person name="Garner A."/>
            <person name="Jiang X."/>
            <person name="Arthur T."/>
            <person name="Lagoudas G.K."/>
            <person name="Vatanen T."/>
            <person name="Fornelos N."/>
            <person name="Wilson R."/>
            <person name="Bertha M."/>
            <person name="Cohen M."/>
            <person name="Garber J."/>
            <person name="Khalili H."/>
            <person name="Gevers D."/>
            <person name="Ananthakrishnan A.N."/>
            <person name="Kugathasan S."/>
            <person name="Lander E.S."/>
            <person name="Blainey P."/>
            <person name="Vlamakis H."/>
            <person name="Xavier R.J."/>
            <person name="Huttenhower C."/>
        </authorList>
    </citation>
    <scope>NUCLEOTIDE SEQUENCE [LARGE SCALE GENOMIC DNA]</scope>
    <source>
        <strain evidence="2 4">RJX1124</strain>
        <strain evidence="3 5">RJX1125</strain>
    </source>
</reference>
<evidence type="ECO:0000313" key="2">
    <source>
        <dbReference type="EMBL" id="PLT72037.1"/>
    </source>
</evidence>
<evidence type="ECO:0000256" key="1">
    <source>
        <dbReference type="SAM" id="Phobius"/>
    </source>
</evidence>